<feature type="region of interest" description="Disordered" evidence="1">
    <location>
        <begin position="64"/>
        <end position="99"/>
    </location>
</feature>
<accession>A0A151GAB2</accession>
<dbReference type="RefSeq" id="XP_040653367.1">
    <property type="nucleotide sequence ID" value="XM_040803263.1"/>
</dbReference>
<feature type="signal peptide" evidence="2">
    <location>
        <begin position="1"/>
        <end position="15"/>
    </location>
</feature>
<gene>
    <name evidence="3" type="ORF">DCS_05965</name>
</gene>
<evidence type="ECO:0000313" key="3">
    <source>
        <dbReference type="EMBL" id="KYK54015.1"/>
    </source>
</evidence>
<dbReference type="Proteomes" id="UP000076580">
    <property type="component" value="Chromosome 03"/>
</dbReference>
<comment type="caution">
    <text evidence="3">The sequence shown here is derived from an EMBL/GenBank/DDBJ whole genome shotgun (WGS) entry which is preliminary data.</text>
</comment>
<name>A0A151GAB2_DRECN</name>
<reference evidence="3 4" key="1">
    <citation type="journal article" date="2016" name="Sci. Rep.">
        <title>Insights into Adaptations to a Near-Obligate Nematode Endoparasitic Lifestyle from the Finished Genome of Drechmeria coniospora.</title>
        <authorList>
            <person name="Zhang L."/>
            <person name="Zhou Z."/>
            <person name="Guo Q."/>
            <person name="Fokkens L."/>
            <person name="Miskei M."/>
            <person name="Pocsi I."/>
            <person name="Zhang W."/>
            <person name="Chen M."/>
            <person name="Wang L."/>
            <person name="Sun Y."/>
            <person name="Donzelli B.G."/>
            <person name="Gibson D.M."/>
            <person name="Nelson D.R."/>
            <person name="Luo J.G."/>
            <person name="Rep M."/>
            <person name="Liu H."/>
            <person name="Yang S."/>
            <person name="Wang J."/>
            <person name="Krasnoff S.B."/>
            <person name="Xu Y."/>
            <person name="Molnar I."/>
            <person name="Lin M."/>
        </authorList>
    </citation>
    <scope>NUCLEOTIDE SEQUENCE [LARGE SCALE GENOMIC DNA]</scope>
    <source>
        <strain evidence="3 4">ARSEF 6962</strain>
    </source>
</reference>
<dbReference type="GeneID" id="63718608"/>
<sequence length="267" mass="29423">MKFTNALLFATLASAGAIHRRHEEPSGSNNMLQVDESGTRLPLDEAGSEISVTGQGEITTVDESGSLLPLDKPGREISVGPAAEGENGGERAHQLPQDAPSIRSQITAIRNDIRRFSSVISGPNLRIYHIVTRMGHLEWRLSDYADALEKTAVGEPKEMIKLYRASFASDCLLLKSSIHDYVVLRKQTVEQYGECFKMERIIQGIQAQLDRVSKYMAAALAQEQQDGSLPQYLNDAIAEFSKGRCVNRKVTVSNPVNYRGTIGKANY</sequence>
<dbReference type="EMBL" id="LAYC01000003">
    <property type="protein sequence ID" value="KYK54015.1"/>
    <property type="molecule type" value="Genomic_DNA"/>
</dbReference>
<evidence type="ECO:0000313" key="4">
    <source>
        <dbReference type="Proteomes" id="UP000076580"/>
    </source>
</evidence>
<keyword evidence="2" id="KW-0732">Signal</keyword>
<keyword evidence="4" id="KW-1185">Reference proteome</keyword>
<organism evidence="3 4">
    <name type="scientific">Drechmeria coniospora</name>
    <name type="common">Nematophagous fungus</name>
    <name type="synonym">Meria coniospora</name>
    <dbReference type="NCBI Taxonomy" id="98403"/>
    <lineage>
        <taxon>Eukaryota</taxon>
        <taxon>Fungi</taxon>
        <taxon>Dikarya</taxon>
        <taxon>Ascomycota</taxon>
        <taxon>Pezizomycotina</taxon>
        <taxon>Sordariomycetes</taxon>
        <taxon>Hypocreomycetidae</taxon>
        <taxon>Hypocreales</taxon>
        <taxon>Ophiocordycipitaceae</taxon>
        <taxon>Drechmeria</taxon>
    </lineage>
</organism>
<protein>
    <submittedName>
        <fullName evidence="3">Uncharacterized protein</fullName>
    </submittedName>
</protein>
<feature type="chain" id="PRO_5012723588" evidence="2">
    <location>
        <begin position="16"/>
        <end position="267"/>
    </location>
</feature>
<dbReference type="InParanoid" id="A0A151GAB2"/>
<evidence type="ECO:0000256" key="2">
    <source>
        <dbReference type="SAM" id="SignalP"/>
    </source>
</evidence>
<dbReference type="AlphaFoldDB" id="A0A151GAB2"/>
<evidence type="ECO:0000256" key="1">
    <source>
        <dbReference type="SAM" id="MobiDB-lite"/>
    </source>
</evidence>
<proteinExistence type="predicted"/>